<dbReference type="PIRSF" id="PIRSF004803">
    <property type="entry name" value="RnjA"/>
    <property type="match status" value="1"/>
</dbReference>
<evidence type="ECO:0000259" key="14">
    <source>
        <dbReference type="SMART" id="SM00849"/>
    </source>
</evidence>
<comment type="function">
    <text evidence="10">An RNase that has 5'-3' exonuclease and possibly endonuclease activity. Involved in maturation of rRNA and in some organisms also mRNA maturation and/or decay.</text>
</comment>
<keyword evidence="9 10" id="KW-0694">RNA-binding</keyword>
<evidence type="ECO:0000256" key="12">
    <source>
        <dbReference type="PIRSR" id="PIRSR004803-2"/>
    </source>
</evidence>
<feature type="binding site" evidence="13">
    <location>
        <position position="399"/>
    </location>
    <ligand>
        <name>Zn(2+)</name>
        <dbReference type="ChEBI" id="CHEBI:29105"/>
        <label>1</label>
        <note>catalytic</note>
    </ligand>
</feature>
<evidence type="ECO:0000256" key="9">
    <source>
        <dbReference type="ARBA" id="ARBA00022884"/>
    </source>
</evidence>
<dbReference type="Pfam" id="PF07521">
    <property type="entry name" value="RMMBL"/>
    <property type="match status" value="1"/>
</dbReference>
<keyword evidence="10" id="KW-0698">rRNA processing</keyword>
<evidence type="ECO:0000256" key="6">
    <source>
        <dbReference type="ARBA" id="ARBA00022801"/>
    </source>
</evidence>
<feature type="binding site" evidence="13">
    <location>
        <position position="58"/>
    </location>
    <ligand>
        <name>Ca(2+)</name>
        <dbReference type="ChEBI" id="CHEBI:29108"/>
    </ligand>
</feature>
<feature type="binding site" evidence="10 12">
    <location>
        <begin position="373"/>
        <end position="377"/>
    </location>
    <ligand>
        <name>substrate</name>
    </ligand>
</feature>
<dbReference type="OrthoDB" id="9758375at2"/>
<feature type="binding site" evidence="13">
    <location>
        <position position="172"/>
    </location>
    <ligand>
        <name>Zn(2+)</name>
        <dbReference type="ChEBI" id="CHEBI:29105"/>
        <label>1</label>
        <note>catalytic</note>
    </ligand>
</feature>
<keyword evidence="13" id="KW-0106">Calcium</keyword>
<dbReference type="InterPro" id="IPR041636">
    <property type="entry name" value="RNase_J_C"/>
</dbReference>
<keyword evidence="4 13" id="KW-0479">Metal-binding</keyword>
<dbReference type="KEGG" id="cmiu:B1H56_03910"/>
<dbReference type="GO" id="GO:0006364">
    <property type="term" value="P:rRNA processing"/>
    <property type="evidence" value="ECO:0007669"/>
    <property type="project" value="UniProtKB-UniRule"/>
</dbReference>
<dbReference type="Proteomes" id="UP000070366">
    <property type="component" value="Unassembled WGS sequence"/>
</dbReference>
<evidence type="ECO:0000256" key="3">
    <source>
        <dbReference type="ARBA" id="ARBA00022722"/>
    </source>
</evidence>
<keyword evidence="5 10" id="KW-0255">Endonuclease</keyword>
<dbReference type="Pfam" id="PF00753">
    <property type="entry name" value="Lactamase_B"/>
    <property type="match status" value="1"/>
</dbReference>
<dbReference type="PROSITE" id="PS01292">
    <property type="entry name" value="UPF0036"/>
    <property type="match status" value="1"/>
</dbReference>
<gene>
    <name evidence="10" type="primary">rnj</name>
    <name evidence="15" type="ORF">HMPREF3293_02282</name>
</gene>
<dbReference type="EC" id="3.1.-.-" evidence="10"/>
<dbReference type="InterPro" id="IPR011108">
    <property type="entry name" value="RMMBL"/>
</dbReference>
<feature type="binding site" evidence="13">
    <location>
        <position position="60"/>
    </location>
    <ligand>
        <name>Ca(2+)</name>
        <dbReference type="ChEBI" id="CHEBI:29108"/>
    </ligand>
</feature>
<evidence type="ECO:0000256" key="11">
    <source>
        <dbReference type="PIRSR" id="PIRSR004803-1"/>
    </source>
</evidence>
<feature type="binding site" evidence="13">
    <location>
        <position position="452"/>
    </location>
    <ligand>
        <name>Ca(2+)</name>
        <dbReference type="ChEBI" id="CHEBI:29108"/>
    </ligand>
</feature>
<dbReference type="SMR" id="A0A136Q2X5"/>
<dbReference type="Gene3D" id="3.40.50.10710">
    <property type="entry name" value="Metallo-hydrolase/oxidoreductase"/>
    <property type="match status" value="1"/>
</dbReference>
<evidence type="ECO:0000256" key="4">
    <source>
        <dbReference type="ARBA" id="ARBA00022723"/>
    </source>
</evidence>
<keyword evidence="8 10" id="KW-0269">Exonuclease</keyword>
<feature type="active site" description="Proton donor" evidence="11">
    <location>
        <position position="204"/>
    </location>
</feature>
<dbReference type="InterPro" id="IPR036866">
    <property type="entry name" value="RibonucZ/Hydroxyglut_hydro"/>
</dbReference>
<dbReference type="GO" id="GO:0008270">
    <property type="term" value="F:zinc ion binding"/>
    <property type="evidence" value="ECO:0007669"/>
    <property type="project" value="InterPro"/>
</dbReference>
<feature type="domain" description="Metallo-beta-lactamase" evidence="14">
    <location>
        <begin position="30"/>
        <end position="224"/>
    </location>
</feature>
<feature type="active site" description="Proton acceptor" evidence="11">
    <location>
        <position position="377"/>
    </location>
</feature>
<evidence type="ECO:0000256" key="7">
    <source>
        <dbReference type="ARBA" id="ARBA00022833"/>
    </source>
</evidence>
<protein>
    <recommendedName>
        <fullName evidence="10">Ribonuclease J</fullName>
        <shortName evidence="10">RNase J</shortName>
        <ecNumber evidence="10">3.1.-.-</ecNumber>
    </recommendedName>
</protein>
<dbReference type="Gene3D" id="3.10.20.580">
    <property type="match status" value="1"/>
</dbReference>
<evidence type="ECO:0000313" key="15">
    <source>
        <dbReference type="EMBL" id="KXK65033.1"/>
    </source>
</evidence>
<comment type="caution">
    <text evidence="15">The sequence shown here is derived from an EMBL/GenBank/DDBJ whole genome shotgun (WGS) entry which is preliminary data.</text>
</comment>
<feature type="binding site" evidence="13">
    <location>
        <position position="83"/>
    </location>
    <ligand>
        <name>Zn(2+)</name>
        <dbReference type="ChEBI" id="CHEBI:29105"/>
        <label>1</label>
        <note>catalytic</note>
    </ligand>
</feature>
<evidence type="ECO:0000256" key="10">
    <source>
        <dbReference type="HAMAP-Rule" id="MF_01491"/>
    </source>
</evidence>
<evidence type="ECO:0000313" key="16">
    <source>
        <dbReference type="Proteomes" id="UP000070366"/>
    </source>
</evidence>
<dbReference type="AlphaFoldDB" id="A0A136Q2X5"/>
<feature type="binding site" evidence="13">
    <location>
        <position position="87"/>
    </location>
    <ligand>
        <name>Zn(2+)</name>
        <dbReference type="ChEBI" id="CHEBI:29105"/>
        <label>1</label>
        <note>catalytic</note>
    </ligand>
</feature>
<comment type="subunit">
    <text evidence="10">Homodimer, may be a subunit of the RNA degradosome.</text>
</comment>
<evidence type="ECO:0000256" key="1">
    <source>
        <dbReference type="ARBA" id="ARBA00004496"/>
    </source>
</evidence>
<dbReference type="GO" id="GO:0003723">
    <property type="term" value="F:RNA binding"/>
    <property type="evidence" value="ECO:0007669"/>
    <property type="project" value="UniProtKB-UniRule"/>
</dbReference>
<dbReference type="Pfam" id="PF22505">
    <property type="entry name" value="RNase_J_b_CASP"/>
    <property type="match status" value="1"/>
</dbReference>
<evidence type="ECO:0000256" key="5">
    <source>
        <dbReference type="ARBA" id="ARBA00022759"/>
    </source>
</evidence>
<feature type="binding site" evidence="12">
    <location>
        <begin position="241"/>
        <end position="243"/>
    </location>
    <ligand>
        <name>substrate</name>
    </ligand>
</feature>
<dbReference type="InterPro" id="IPR055132">
    <property type="entry name" value="RNase_J_b_CASP"/>
</dbReference>
<dbReference type="FunFam" id="3.10.20.580:FF:000001">
    <property type="entry name" value="Ribonuclease J"/>
    <property type="match status" value="1"/>
</dbReference>
<dbReference type="CDD" id="cd07714">
    <property type="entry name" value="RNaseJ_MBL-fold"/>
    <property type="match status" value="1"/>
</dbReference>
<comment type="subcellular location">
    <subcellularLocation>
        <location evidence="1 10">Cytoplasm</location>
    </subcellularLocation>
</comment>
<dbReference type="InterPro" id="IPR042173">
    <property type="entry name" value="RNase_J_2"/>
</dbReference>
<dbReference type="NCBIfam" id="TIGR00649">
    <property type="entry name" value="MG423"/>
    <property type="match status" value="1"/>
</dbReference>
<evidence type="ECO:0000256" key="13">
    <source>
        <dbReference type="PIRSR" id="PIRSR004803-3"/>
    </source>
</evidence>
<dbReference type="InterPro" id="IPR004613">
    <property type="entry name" value="RNase_J"/>
</dbReference>
<dbReference type="GO" id="GO:0005737">
    <property type="term" value="C:cytoplasm"/>
    <property type="evidence" value="ECO:0007669"/>
    <property type="project" value="UniProtKB-SubCell"/>
</dbReference>
<dbReference type="InterPro" id="IPR001279">
    <property type="entry name" value="Metallo-B-lactamas"/>
</dbReference>
<feature type="binding site" evidence="13">
    <location>
        <position position="85"/>
    </location>
    <ligand>
        <name>Zn(2+)</name>
        <dbReference type="ChEBI" id="CHEBI:29105"/>
        <label>1</label>
        <note>catalytic</note>
    </ligand>
</feature>
<comment type="similarity">
    <text evidence="10">Belongs to the metallo-beta-lactamase superfamily. RNA-metabolizing metallo-beta-lactamase-like family. Bacterial RNase J subfamily.</text>
</comment>
<dbReference type="PANTHER" id="PTHR43694">
    <property type="entry name" value="RIBONUCLEASE J"/>
    <property type="match status" value="1"/>
</dbReference>
<dbReference type="GO" id="GO:0004521">
    <property type="term" value="F:RNA endonuclease activity"/>
    <property type="evidence" value="ECO:0007669"/>
    <property type="project" value="UniProtKB-UniRule"/>
</dbReference>
<dbReference type="SUPFAM" id="SSF56281">
    <property type="entry name" value="Metallo-hydrolase/oxidoreductase"/>
    <property type="match status" value="1"/>
</dbReference>
<dbReference type="RefSeq" id="WP_066519306.1">
    <property type="nucleotide sequence ID" value="NZ_CABMOF010000001.1"/>
</dbReference>
<organism evidence="15 16">
    <name type="scientific">Christensenella minuta</name>
    <dbReference type="NCBI Taxonomy" id="626937"/>
    <lineage>
        <taxon>Bacteria</taxon>
        <taxon>Bacillati</taxon>
        <taxon>Bacillota</taxon>
        <taxon>Clostridia</taxon>
        <taxon>Christensenellales</taxon>
        <taxon>Christensenellaceae</taxon>
        <taxon>Christensenella</taxon>
    </lineage>
</organism>
<keyword evidence="2 10" id="KW-0963">Cytoplasm</keyword>
<dbReference type="Gene3D" id="3.60.15.10">
    <property type="entry name" value="Ribonuclease Z/Hydroxyacylglutathione hydrolase-like"/>
    <property type="match status" value="1"/>
</dbReference>
<evidence type="ECO:0000256" key="2">
    <source>
        <dbReference type="ARBA" id="ARBA00022490"/>
    </source>
</evidence>
<feature type="binding site" evidence="13">
    <location>
        <position position="150"/>
    </location>
    <ligand>
        <name>Zn(2+)</name>
        <dbReference type="ChEBI" id="CHEBI:29105"/>
        <label>1</label>
        <note>catalytic</note>
    </ligand>
</feature>
<comment type="cofactor">
    <cofactor evidence="13">
        <name>Zn(2+)</name>
        <dbReference type="ChEBI" id="CHEBI:29105"/>
    </cofactor>
    <text evidence="13">Binds 2 Zn(2+) ions per subunit. It is not clear if Zn(2+) or Mg(2+) is physiologically important.</text>
</comment>
<sequence>MPRQRQQNNKTKAPAPSVKIIPLGGIGEIGKNMTVIEFENDIIVIDAGMMFPREEMLGVDYVIADTAYLQKNAQKIKGIFFTHGHEDHIGGVPYVMQSLNVPLYGSTLTMALIEAKLTEHPGVEPEIHIVKNGDKIKAGVFTVEYIHVSHSIDDAMALAITTPIGTIVHTGDFKIDLTPACGEVMELSRFAEFGKKGVLALMSDSTNAERPGFTMSESQVGETFVNYFRQAKGRIVVASFASNVHRIQQVIDVARIFNRKICLSGRSMIKIVNVTRELGYLNVDEDMFVSFDELKKLRDNQVVILTTGSQGETMSGLVRMATGQHAKLSVKEGDLVIISASPIPGNERYVSDVINMLYRKGASVINDSVDMVHVSGHACEEELKLMLSLVKPKFFIPVHGEYRHLYKHAALAEKMGIKKKNIFIPEIGSVIELNRKVGVQKDTVQSGSVLIDGLGIGDVGNVVLRDRKQLSSDGLFIIVVTTSSETGELLAAPDIVSRGFVYMKESEDLLDHARDLVIDIVAHCNANGLSDWSTLKSSIKKEISNYLYDMTQRSPMILPIIIEV</sequence>
<dbReference type="Pfam" id="PF17770">
    <property type="entry name" value="RNase_J_C"/>
    <property type="match status" value="1"/>
</dbReference>
<dbReference type="InterPro" id="IPR030854">
    <property type="entry name" value="RNase_J_bac"/>
</dbReference>
<keyword evidence="6 10" id="KW-0378">Hydrolase</keyword>
<keyword evidence="3 10" id="KW-0540">Nuclease</keyword>
<keyword evidence="7 13" id="KW-0862">Zinc</keyword>
<keyword evidence="16" id="KW-1185">Reference proteome</keyword>
<dbReference type="PANTHER" id="PTHR43694:SF1">
    <property type="entry name" value="RIBONUCLEASE J"/>
    <property type="match status" value="1"/>
</dbReference>
<dbReference type="InterPro" id="IPR001587">
    <property type="entry name" value="RNase_J_CS"/>
</dbReference>
<reference evidence="15 16" key="1">
    <citation type="submission" date="2016-02" db="EMBL/GenBank/DDBJ databases">
        <authorList>
            <person name="Wen L."/>
            <person name="He K."/>
            <person name="Yang H."/>
        </authorList>
    </citation>
    <scope>NUCLEOTIDE SEQUENCE [LARGE SCALE GENOMIC DNA]</scope>
    <source>
        <strain evidence="15 16">DSM 22607</strain>
    </source>
</reference>
<name>A0A136Q2X5_9FIRM</name>
<accession>A0A136Q2X5</accession>
<dbReference type="EMBL" id="LSZW01000063">
    <property type="protein sequence ID" value="KXK65033.1"/>
    <property type="molecule type" value="Genomic_DNA"/>
</dbReference>
<dbReference type="PATRIC" id="fig|626937.4.peg.2249"/>
<evidence type="ECO:0000256" key="8">
    <source>
        <dbReference type="ARBA" id="ARBA00022839"/>
    </source>
</evidence>
<comment type="cofactor">
    <cofactor evidence="13">
        <name>Ca(2+)</name>
        <dbReference type="ChEBI" id="CHEBI:29108"/>
    </cofactor>
    <text evidence="13">Binds 1 Ca(2+) cation per subunit. Seen in 1 crystal structure, it is not clear if it is physiologically important.</text>
</comment>
<feature type="binding site" evidence="13">
    <location>
        <position position="88"/>
    </location>
    <ligand>
        <name>Zn(2+)</name>
        <dbReference type="ChEBI" id="CHEBI:29105"/>
        <label>1</label>
        <note>catalytic</note>
    </ligand>
</feature>
<dbReference type="SMART" id="SM00849">
    <property type="entry name" value="Lactamase_B"/>
    <property type="match status" value="1"/>
</dbReference>
<proteinExistence type="inferred from homology"/>
<dbReference type="HAMAP" id="MF_01491">
    <property type="entry name" value="RNase_J_bact"/>
    <property type="match status" value="1"/>
</dbReference>
<dbReference type="STRING" id="626937.HMPREF3293_02282"/>
<dbReference type="GO" id="GO:0004534">
    <property type="term" value="F:5'-3' RNA exonuclease activity"/>
    <property type="evidence" value="ECO:0007669"/>
    <property type="project" value="UniProtKB-UniRule"/>
</dbReference>